<dbReference type="EMBL" id="JAWDGP010002843">
    <property type="protein sequence ID" value="KAK3779351.1"/>
    <property type="molecule type" value="Genomic_DNA"/>
</dbReference>
<evidence type="ECO:0000313" key="2">
    <source>
        <dbReference type="Proteomes" id="UP001283361"/>
    </source>
</evidence>
<accession>A0AAE1A2K8</accession>
<gene>
    <name evidence="1" type="ORF">RRG08_052573</name>
</gene>
<evidence type="ECO:0000313" key="1">
    <source>
        <dbReference type="EMBL" id="KAK3779351.1"/>
    </source>
</evidence>
<reference evidence="1" key="1">
    <citation type="journal article" date="2023" name="G3 (Bethesda)">
        <title>A reference genome for the long-term kleptoplast-retaining sea slug Elysia crispata morphotype clarki.</title>
        <authorList>
            <person name="Eastman K.E."/>
            <person name="Pendleton A.L."/>
            <person name="Shaikh M.A."/>
            <person name="Suttiyut T."/>
            <person name="Ogas R."/>
            <person name="Tomko P."/>
            <person name="Gavelis G."/>
            <person name="Widhalm J.R."/>
            <person name="Wisecaver J.H."/>
        </authorList>
    </citation>
    <scope>NUCLEOTIDE SEQUENCE</scope>
    <source>
        <strain evidence="1">ECLA1</strain>
    </source>
</reference>
<organism evidence="1 2">
    <name type="scientific">Elysia crispata</name>
    <name type="common">lettuce slug</name>
    <dbReference type="NCBI Taxonomy" id="231223"/>
    <lineage>
        <taxon>Eukaryota</taxon>
        <taxon>Metazoa</taxon>
        <taxon>Spiralia</taxon>
        <taxon>Lophotrochozoa</taxon>
        <taxon>Mollusca</taxon>
        <taxon>Gastropoda</taxon>
        <taxon>Heterobranchia</taxon>
        <taxon>Euthyneura</taxon>
        <taxon>Panpulmonata</taxon>
        <taxon>Sacoglossa</taxon>
        <taxon>Placobranchoidea</taxon>
        <taxon>Plakobranchidae</taxon>
        <taxon>Elysia</taxon>
    </lineage>
</organism>
<keyword evidence="2" id="KW-1185">Reference proteome</keyword>
<protein>
    <submittedName>
        <fullName evidence="1">Uncharacterized protein</fullName>
    </submittedName>
</protein>
<proteinExistence type="predicted"/>
<dbReference type="AlphaFoldDB" id="A0AAE1A2K8"/>
<dbReference type="Proteomes" id="UP001283361">
    <property type="component" value="Unassembled WGS sequence"/>
</dbReference>
<sequence length="89" mass="10437">MKKVTEEWIEKHCREIEESLTRNDSRRAYQIMKSSPNGIKQDSVAPKTRWGIALQKRKQSLVDGWNIVPNSTIMRQGRPQRTCKPELNE</sequence>
<name>A0AAE1A2K8_9GAST</name>
<comment type="caution">
    <text evidence="1">The sequence shown here is derived from an EMBL/GenBank/DDBJ whole genome shotgun (WGS) entry which is preliminary data.</text>
</comment>